<dbReference type="SUPFAM" id="SSF51735">
    <property type="entry name" value="NAD(P)-binding Rossmann-fold domains"/>
    <property type="match status" value="1"/>
</dbReference>
<organism evidence="2 3">
    <name type="scientific">Nocardia pseudobrasiliensis</name>
    <dbReference type="NCBI Taxonomy" id="45979"/>
    <lineage>
        <taxon>Bacteria</taxon>
        <taxon>Bacillati</taxon>
        <taxon>Actinomycetota</taxon>
        <taxon>Actinomycetes</taxon>
        <taxon>Mycobacteriales</taxon>
        <taxon>Nocardiaceae</taxon>
        <taxon>Nocardia</taxon>
    </lineage>
</organism>
<feature type="domain" description="NAD(P)-binding" evidence="1">
    <location>
        <begin position="37"/>
        <end position="104"/>
    </location>
</feature>
<dbReference type="Proteomes" id="UP000254869">
    <property type="component" value="Unassembled WGS sequence"/>
</dbReference>
<dbReference type="STRING" id="1210086.GCA_001613105_05615"/>
<keyword evidence="3" id="KW-1185">Reference proteome</keyword>
<proteinExistence type="predicted"/>
<reference evidence="2 3" key="1">
    <citation type="submission" date="2018-07" db="EMBL/GenBank/DDBJ databases">
        <title>Genomic Encyclopedia of Type Strains, Phase IV (KMG-IV): sequencing the most valuable type-strain genomes for metagenomic binning, comparative biology and taxonomic classification.</title>
        <authorList>
            <person name="Goeker M."/>
        </authorList>
    </citation>
    <scope>NUCLEOTIDE SEQUENCE [LARGE SCALE GENOMIC DNA]</scope>
    <source>
        <strain evidence="2 3">DSM 44290</strain>
    </source>
</reference>
<evidence type="ECO:0000313" key="3">
    <source>
        <dbReference type="Proteomes" id="UP000254869"/>
    </source>
</evidence>
<dbReference type="EMBL" id="QQBC01000008">
    <property type="protein sequence ID" value="RDI64615.1"/>
    <property type="molecule type" value="Genomic_DNA"/>
</dbReference>
<dbReference type="Pfam" id="PF13460">
    <property type="entry name" value="NAD_binding_10"/>
    <property type="match status" value="1"/>
</dbReference>
<dbReference type="InterPro" id="IPR036291">
    <property type="entry name" value="NAD(P)-bd_dom_sf"/>
</dbReference>
<sequence>MRIAVIGASGRIGGAVAEVLKDRGHEVVPITRGGGVDVHSGEGLAAALRGVDVVVDAANAATTETAAVTEFFGTVAHNVQREAAAAGVRHIVLVSIIGIDRFSGGHYAGKLAHERAYLEGPLPVRILRAAQFHEFAGMMIDWTTRGDTAYIPKVRTQLVAAATVAERLADLATAETAPARTEVAGPQALNLVDAAAALIARRGGPAHVEEIVDTADPDHETQAGDALLAGPDTIIAGPTFAEWLDQQYPAQPSH</sequence>
<dbReference type="RefSeq" id="WP_068003814.1">
    <property type="nucleotide sequence ID" value="NZ_QQBC01000008.1"/>
</dbReference>
<dbReference type="AlphaFoldDB" id="A0A370I1J7"/>
<name>A0A370I1J7_9NOCA</name>
<accession>A0A370I1J7</accession>
<evidence type="ECO:0000313" key="2">
    <source>
        <dbReference type="EMBL" id="RDI64615.1"/>
    </source>
</evidence>
<comment type="caution">
    <text evidence="2">The sequence shown here is derived from an EMBL/GenBank/DDBJ whole genome shotgun (WGS) entry which is preliminary data.</text>
</comment>
<dbReference type="Gene3D" id="3.40.50.720">
    <property type="entry name" value="NAD(P)-binding Rossmann-like Domain"/>
    <property type="match status" value="1"/>
</dbReference>
<dbReference type="InterPro" id="IPR016040">
    <property type="entry name" value="NAD(P)-bd_dom"/>
</dbReference>
<protein>
    <submittedName>
        <fullName evidence="2">Putative NAD(P)-binding protein</fullName>
    </submittedName>
</protein>
<gene>
    <name evidence="2" type="ORF">DFR76_108448</name>
</gene>
<evidence type="ECO:0000259" key="1">
    <source>
        <dbReference type="Pfam" id="PF13460"/>
    </source>
</evidence>